<keyword evidence="2" id="KW-1133">Transmembrane helix</keyword>
<dbReference type="InterPro" id="IPR047724">
    <property type="entry name" value="Streptophobe"/>
</dbReference>
<evidence type="ECO:0000256" key="2">
    <source>
        <dbReference type="SAM" id="Phobius"/>
    </source>
</evidence>
<keyword evidence="4" id="KW-1185">Reference proteome</keyword>
<feature type="transmembrane region" description="Helical" evidence="2">
    <location>
        <begin position="16"/>
        <end position="40"/>
    </location>
</feature>
<keyword evidence="2" id="KW-0812">Transmembrane</keyword>
<comment type="caution">
    <text evidence="3">The sequence shown here is derived from an EMBL/GenBank/DDBJ whole genome shotgun (WGS) entry which is preliminary data.</text>
</comment>
<keyword evidence="2" id="KW-0472">Membrane</keyword>
<feature type="transmembrane region" description="Helical" evidence="2">
    <location>
        <begin position="373"/>
        <end position="398"/>
    </location>
</feature>
<feature type="transmembrane region" description="Helical" evidence="2">
    <location>
        <begin position="341"/>
        <end position="361"/>
    </location>
</feature>
<dbReference type="Proteomes" id="UP000634229">
    <property type="component" value="Unassembled WGS sequence"/>
</dbReference>
<dbReference type="EMBL" id="JAERRF010000050">
    <property type="protein sequence ID" value="MBL1102561.1"/>
    <property type="molecule type" value="Genomic_DNA"/>
</dbReference>
<feature type="transmembrane region" description="Helical" evidence="2">
    <location>
        <begin position="207"/>
        <end position="225"/>
    </location>
</feature>
<feature type="transmembrane region" description="Helical" evidence="2">
    <location>
        <begin position="245"/>
        <end position="269"/>
    </location>
</feature>
<dbReference type="NCBIfam" id="NF038391">
    <property type="entry name" value="streptophobe"/>
    <property type="match status" value="1"/>
</dbReference>
<evidence type="ECO:0000313" key="3">
    <source>
        <dbReference type="EMBL" id="MBL1102561.1"/>
    </source>
</evidence>
<dbReference type="RefSeq" id="WP_201883109.1">
    <property type="nucleotide sequence ID" value="NZ_JAERRF010000050.1"/>
</dbReference>
<proteinExistence type="predicted"/>
<feature type="transmembrane region" description="Helical" evidence="2">
    <location>
        <begin position="119"/>
        <end position="140"/>
    </location>
</feature>
<reference evidence="3 4" key="1">
    <citation type="submission" date="2021-01" db="EMBL/GenBank/DDBJ databases">
        <title>WGS of actinomycetes isolated from Thailand.</title>
        <authorList>
            <person name="Thawai C."/>
        </authorList>
    </citation>
    <scope>NUCLEOTIDE SEQUENCE [LARGE SCALE GENOMIC DNA]</scope>
    <source>
        <strain evidence="3 4">CA1R205</strain>
    </source>
</reference>
<evidence type="ECO:0000256" key="1">
    <source>
        <dbReference type="SAM" id="MobiDB-lite"/>
    </source>
</evidence>
<sequence>MSGSDGGRLPWGHATLAAISAVSWAFLAMAGIAALGLHLIGADGAGALGPMTAAAMVLALGGTVAPSGDIETFGLKGAEAHSAIDIAPLGVSLVGALLLGWLFLRSLRSAGATLPGAELALRAGLVILVFLLLLTGLTWVGNDTITIDSETLGLDELGRRAEQELLKRLPEELGDLGQIGAGLLPDRLAGLIDAKASVGFTVEAGRSLLGGAVWIVAVLLLALLASRRTPLPPGAEALHRTVRPVVSALCGVLVLAVVAGLVAAVYAAAGDDHPRLVLGTALLTAPNGVWLGTALGLFVPWHGSVTGALARVLPAPFDALLAGQGDEPITVGRLAELDGRVWLLVVASVLMMLAAGVLTAVRTPTEGARPRPLGTTAGVCALRLGLATAPVLALLVWLTRVSAGASLSVFGFDAFGAGLELHGSVPLALLLGAAWGAVSGALGATITRAAGAEGRWATPLARRMARGDGGGGGGDAAKRGHR</sequence>
<feature type="transmembrane region" description="Helical" evidence="2">
    <location>
        <begin position="86"/>
        <end position="107"/>
    </location>
</feature>
<accession>A0ABS1NR31</accession>
<organism evidence="3 4">
    <name type="scientific">Streptomyces coffeae</name>
    <dbReference type="NCBI Taxonomy" id="621382"/>
    <lineage>
        <taxon>Bacteria</taxon>
        <taxon>Bacillati</taxon>
        <taxon>Actinomycetota</taxon>
        <taxon>Actinomycetes</taxon>
        <taxon>Kitasatosporales</taxon>
        <taxon>Streptomycetaceae</taxon>
        <taxon>Streptomyces</taxon>
    </lineage>
</organism>
<evidence type="ECO:0008006" key="5">
    <source>
        <dbReference type="Google" id="ProtNLM"/>
    </source>
</evidence>
<feature type="region of interest" description="Disordered" evidence="1">
    <location>
        <begin position="463"/>
        <end position="482"/>
    </location>
</feature>
<evidence type="ECO:0000313" key="4">
    <source>
        <dbReference type="Proteomes" id="UP000634229"/>
    </source>
</evidence>
<gene>
    <name evidence="3" type="ORF">JK363_39395</name>
</gene>
<protein>
    <recommendedName>
        <fullName evidence="5">Integral membrane protein</fullName>
    </recommendedName>
</protein>
<feature type="transmembrane region" description="Helical" evidence="2">
    <location>
        <begin position="425"/>
        <end position="446"/>
    </location>
</feature>
<name>A0ABS1NR31_9ACTN</name>
<feature type="transmembrane region" description="Helical" evidence="2">
    <location>
        <begin position="47"/>
        <end position="66"/>
    </location>
</feature>